<evidence type="ECO:0000313" key="4">
    <source>
        <dbReference type="Proteomes" id="UP000286947"/>
    </source>
</evidence>
<name>A0A433SCK5_9BURK</name>
<dbReference type="CDD" id="cd00293">
    <property type="entry name" value="USP-like"/>
    <property type="match status" value="1"/>
</dbReference>
<dbReference type="PANTHER" id="PTHR46268">
    <property type="entry name" value="STRESS RESPONSE PROTEIN NHAX"/>
    <property type="match status" value="1"/>
</dbReference>
<evidence type="ECO:0000313" key="3">
    <source>
        <dbReference type="EMBL" id="RUS66416.1"/>
    </source>
</evidence>
<dbReference type="PRINTS" id="PR01438">
    <property type="entry name" value="UNVRSLSTRESS"/>
</dbReference>
<dbReference type="SUPFAM" id="SSF52402">
    <property type="entry name" value="Adenine nucleotide alpha hydrolases-like"/>
    <property type="match status" value="1"/>
</dbReference>
<sequence>MKILLPVDGSPFTQKMLEYVVSATAPFNKEHEFVVMTVVTPLLPQAAGMLGKEAVDDYYRETADKVLQPALKVLQDKGYKHSGGFKIGYVSEALPEEATEGGYGLVVMGSHGHGALGNLVLGSVANAMLSKTKIPVLLIR</sequence>
<dbReference type="InterPro" id="IPR006016">
    <property type="entry name" value="UspA"/>
</dbReference>
<dbReference type="PANTHER" id="PTHR46268:SF6">
    <property type="entry name" value="UNIVERSAL STRESS PROTEIN UP12"/>
    <property type="match status" value="1"/>
</dbReference>
<evidence type="ECO:0000259" key="2">
    <source>
        <dbReference type="Pfam" id="PF00582"/>
    </source>
</evidence>
<gene>
    <name evidence="3" type="ORF">CUZ56_02142</name>
</gene>
<dbReference type="OrthoDB" id="9792500at2"/>
<dbReference type="Proteomes" id="UP000286947">
    <property type="component" value="Unassembled WGS sequence"/>
</dbReference>
<organism evidence="3 4">
    <name type="scientific">Saezia sanguinis</name>
    <dbReference type="NCBI Taxonomy" id="1965230"/>
    <lineage>
        <taxon>Bacteria</taxon>
        <taxon>Pseudomonadati</taxon>
        <taxon>Pseudomonadota</taxon>
        <taxon>Betaproteobacteria</taxon>
        <taxon>Burkholderiales</taxon>
        <taxon>Saeziaceae</taxon>
        <taxon>Saezia</taxon>
    </lineage>
</organism>
<dbReference type="AlphaFoldDB" id="A0A433SCK5"/>
<proteinExistence type="inferred from homology"/>
<dbReference type="InterPro" id="IPR014729">
    <property type="entry name" value="Rossmann-like_a/b/a_fold"/>
</dbReference>
<reference evidence="3 4" key="1">
    <citation type="submission" date="2018-01" db="EMBL/GenBank/DDBJ databases">
        <title>Saezia sanguinis gen. nov., sp. nov., in the order Burkholderiales isolated from human blood.</title>
        <authorList>
            <person name="Medina-Pascual M.J."/>
            <person name="Valdezate S."/>
            <person name="Monzon S."/>
            <person name="Cuesta I."/>
            <person name="Carrasco G."/>
            <person name="Villalon P."/>
            <person name="Saez-Nieto J.A."/>
        </authorList>
    </citation>
    <scope>NUCLEOTIDE SEQUENCE [LARGE SCALE GENOMIC DNA]</scope>
    <source>
        <strain evidence="3 4">CNM695-12</strain>
    </source>
</reference>
<dbReference type="InterPro" id="IPR006015">
    <property type="entry name" value="Universal_stress_UspA"/>
</dbReference>
<evidence type="ECO:0000256" key="1">
    <source>
        <dbReference type="ARBA" id="ARBA00008791"/>
    </source>
</evidence>
<comment type="caution">
    <text evidence="3">The sequence shown here is derived from an EMBL/GenBank/DDBJ whole genome shotgun (WGS) entry which is preliminary data.</text>
</comment>
<accession>A0A433SCK5</accession>
<dbReference type="RefSeq" id="WP_126980315.1">
    <property type="nucleotide sequence ID" value="NZ_CAWUGC010000016.1"/>
</dbReference>
<dbReference type="Gene3D" id="3.40.50.620">
    <property type="entry name" value="HUPs"/>
    <property type="match status" value="1"/>
</dbReference>
<dbReference type="Pfam" id="PF00582">
    <property type="entry name" value="Usp"/>
    <property type="match status" value="1"/>
</dbReference>
<protein>
    <recommendedName>
        <fullName evidence="2">UspA domain-containing protein</fullName>
    </recommendedName>
</protein>
<comment type="similarity">
    <text evidence="1">Belongs to the universal stress protein A family.</text>
</comment>
<feature type="domain" description="UspA" evidence="2">
    <location>
        <begin position="2"/>
        <end position="140"/>
    </location>
</feature>
<dbReference type="EMBL" id="PQSP01000005">
    <property type="protein sequence ID" value="RUS66416.1"/>
    <property type="molecule type" value="Genomic_DNA"/>
</dbReference>
<keyword evidence="4" id="KW-1185">Reference proteome</keyword>